<protein>
    <submittedName>
        <fullName evidence="2">Uncharacterized protein</fullName>
    </submittedName>
</protein>
<evidence type="ECO:0000256" key="1">
    <source>
        <dbReference type="SAM" id="MobiDB-lite"/>
    </source>
</evidence>
<evidence type="ECO:0000313" key="3">
    <source>
        <dbReference type="Proteomes" id="UP000811365"/>
    </source>
</evidence>
<dbReference type="Proteomes" id="UP000811365">
    <property type="component" value="Unassembled WGS sequence"/>
</dbReference>
<organism evidence="2 3">
    <name type="scientific">Faecalibacterium prausnitzii</name>
    <dbReference type="NCBI Taxonomy" id="853"/>
    <lineage>
        <taxon>Bacteria</taxon>
        <taxon>Bacillati</taxon>
        <taxon>Bacillota</taxon>
        <taxon>Clostridia</taxon>
        <taxon>Eubacteriales</taxon>
        <taxon>Oscillospiraceae</taxon>
        <taxon>Faecalibacterium</taxon>
    </lineage>
</organism>
<proteinExistence type="predicted"/>
<dbReference type="EMBL" id="JAGZYH010000016">
    <property type="protein sequence ID" value="MBS6621640.1"/>
    <property type="molecule type" value="Genomic_DNA"/>
</dbReference>
<feature type="compositionally biased region" description="Basic and acidic residues" evidence="1">
    <location>
        <begin position="46"/>
        <end position="56"/>
    </location>
</feature>
<gene>
    <name evidence="2" type="ORF">KH315_05685</name>
</gene>
<reference evidence="2" key="1">
    <citation type="submission" date="2021-02" db="EMBL/GenBank/DDBJ databases">
        <title>Infant gut strain persistence is associated with maternal origin, phylogeny, and functional potential including surface adhesion and iron acquisition.</title>
        <authorList>
            <person name="Lou Y.C."/>
        </authorList>
    </citation>
    <scope>NUCLEOTIDE SEQUENCE</scope>
    <source>
        <strain evidence="2">L2_039_000G1_dasL2_039_000G1_maxbin2.maxbin.077</strain>
    </source>
</reference>
<feature type="region of interest" description="Disordered" evidence="1">
    <location>
        <begin position="1"/>
        <end position="89"/>
    </location>
</feature>
<sequence>RAALNSLRGEWSPEVGRGDSKHPSLSLARAERKEPFDRKKKPAPRHQRENQLKEKTSPASGPRGAQSYLTKRKNLPRAASARFHTKEER</sequence>
<dbReference type="AlphaFoldDB" id="A0A9E1GJR8"/>
<evidence type="ECO:0000313" key="2">
    <source>
        <dbReference type="EMBL" id="MBS6621640.1"/>
    </source>
</evidence>
<feature type="non-terminal residue" evidence="2">
    <location>
        <position position="1"/>
    </location>
</feature>
<name>A0A9E1GJR8_9FIRM</name>
<comment type="caution">
    <text evidence="2">The sequence shown here is derived from an EMBL/GenBank/DDBJ whole genome shotgun (WGS) entry which is preliminary data.</text>
</comment>
<accession>A0A9E1GJR8</accession>